<dbReference type="AlphaFoldDB" id="A0A4C1ZVQ4"/>
<evidence type="ECO:0000313" key="2">
    <source>
        <dbReference type="Proteomes" id="UP000299102"/>
    </source>
</evidence>
<keyword evidence="2" id="KW-1185">Reference proteome</keyword>
<comment type="caution">
    <text evidence="1">The sequence shown here is derived from an EMBL/GenBank/DDBJ whole genome shotgun (WGS) entry which is preliminary data.</text>
</comment>
<organism evidence="1 2">
    <name type="scientific">Eumeta variegata</name>
    <name type="common">Bagworm moth</name>
    <name type="synonym">Eumeta japonica</name>
    <dbReference type="NCBI Taxonomy" id="151549"/>
    <lineage>
        <taxon>Eukaryota</taxon>
        <taxon>Metazoa</taxon>
        <taxon>Ecdysozoa</taxon>
        <taxon>Arthropoda</taxon>
        <taxon>Hexapoda</taxon>
        <taxon>Insecta</taxon>
        <taxon>Pterygota</taxon>
        <taxon>Neoptera</taxon>
        <taxon>Endopterygota</taxon>
        <taxon>Lepidoptera</taxon>
        <taxon>Glossata</taxon>
        <taxon>Ditrysia</taxon>
        <taxon>Tineoidea</taxon>
        <taxon>Psychidae</taxon>
        <taxon>Oiketicinae</taxon>
        <taxon>Eumeta</taxon>
    </lineage>
</organism>
<proteinExistence type="predicted"/>
<name>A0A4C1ZVQ4_EUMVA</name>
<evidence type="ECO:0000313" key="1">
    <source>
        <dbReference type="EMBL" id="GBP91542.1"/>
    </source>
</evidence>
<gene>
    <name evidence="1" type="ORF">EVAR_67139_1</name>
</gene>
<sequence>MFRQMWLSCGSFVLEPPGTFVPPTSVGAPPTPPAPRLLHAGRARIEKLEILFSVKIGADSPSITPPAPRPAHNFIGPIANESFVDLLFFSTAHSPSIKDSIPTLKADNALLTTLRLPVSLAFLRVKREFKPSMSRWSPPTMGPRNPRGVTSALLAFCGEIEILKALILNSRGPHLWRYHSSESRNSKLNTTYRRDSPKALNETLNSANSDVDANFPLGLNFSSAFCSATAHTTHRDSCPLPSQFLLASSGRGAISGARRNVVDAAAGRLHSEALINLIVNYVCCRLSVDSMSRVRLEYRFTCRSPVAE</sequence>
<reference evidence="1 2" key="1">
    <citation type="journal article" date="2019" name="Commun. Biol.">
        <title>The bagworm genome reveals a unique fibroin gene that provides high tensile strength.</title>
        <authorList>
            <person name="Kono N."/>
            <person name="Nakamura H."/>
            <person name="Ohtoshi R."/>
            <person name="Tomita M."/>
            <person name="Numata K."/>
            <person name="Arakawa K."/>
        </authorList>
    </citation>
    <scope>NUCLEOTIDE SEQUENCE [LARGE SCALE GENOMIC DNA]</scope>
</reference>
<dbReference type="Proteomes" id="UP000299102">
    <property type="component" value="Unassembled WGS sequence"/>
</dbReference>
<dbReference type="EMBL" id="BGZK01002179">
    <property type="protein sequence ID" value="GBP91542.1"/>
    <property type="molecule type" value="Genomic_DNA"/>
</dbReference>
<accession>A0A4C1ZVQ4</accession>
<protein>
    <submittedName>
        <fullName evidence="1">Uncharacterized protein</fullName>
    </submittedName>
</protein>